<evidence type="ECO:0000313" key="1">
    <source>
        <dbReference type="EMBL" id="CAH2077403.1"/>
    </source>
</evidence>
<evidence type="ECO:0000313" key="2">
    <source>
        <dbReference type="Proteomes" id="UP000836841"/>
    </source>
</evidence>
<proteinExistence type="predicted"/>
<keyword evidence="2" id="KW-1185">Reference proteome</keyword>
<dbReference type="Proteomes" id="UP000836841">
    <property type="component" value="Chromosome 7"/>
</dbReference>
<sequence length="308" mass="36492">MPVPIIEACRKRKREPKLYNLQRFGQEEFPISRNGTFRDNIRGFLREFAEVEEYCIRGMPVWCTLLSHETKNSVIPLYTVEEDVVRSRFNQSYLVHRFNQSYLVFGEELGWSNHFVSRRKYHFIIPIDTEWNMRLQDVVLDLQTHLLHGMIHTNGFGHLICVNGLEGGSTYLCGRELVDLWDRICTNLGARMITVEDLTNKRSLDLRLLYGVAYGYSWFGRWGYKFCRGSYGVTKNDYENAIELLGSLEIDQIEFDFSEHKQFKEMKNIFRHYREMSEGYLKTLRDLLRFMLITKSHAPPKRHETDCT</sequence>
<dbReference type="PANTHER" id="PTHR46201:SF9">
    <property type="entry name" value="PHD FINGER PROTEIN MALE MEIOCYTE DEATH 1"/>
    <property type="match status" value="1"/>
</dbReference>
<dbReference type="PANTHER" id="PTHR46201">
    <property type="entry name" value="PHD FINGER PROTEIN MALE MEIOCYTE DEATH 1-RELATED"/>
    <property type="match status" value="1"/>
</dbReference>
<dbReference type="AlphaFoldDB" id="A0AAU9SZQ5"/>
<dbReference type="EMBL" id="OU466863">
    <property type="protein sequence ID" value="CAH2077403.1"/>
    <property type="molecule type" value="Genomic_DNA"/>
</dbReference>
<gene>
    <name evidence="1" type="ORF">TAV2_LOCUS25629</name>
</gene>
<reference evidence="1 2" key="1">
    <citation type="submission" date="2022-03" db="EMBL/GenBank/DDBJ databases">
        <authorList>
            <person name="Nunn A."/>
            <person name="Chopra R."/>
            <person name="Nunn A."/>
            <person name="Contreras Garrido A."/>
        </authorList>
    </citation>
    <scope>NUCLEOTIDE SEQUENCE [LARGE SCALE GENOMIC DNA]</scope>
</reference>
<name>A0AAU9SZQ5_THLAR</name>
<accession>A0AAU9SZQ5</accession>
<organism evidence="1 2">
    <name type="scientific">Thlaspi arvense</name>
    <name type="common">Field penny-cress</name>
    <dbReference type="NCBI Taxonomy" id="13288"/>
    <lineage>
        <taxon>Eukaryota</taxon>
        <taxon>Viridiplantae</taxon>
        <taxon>Streptophyta</taxon>
        <taxon>Embryophyta</taxon>
        <taxon>Tracheophyta</taxon>
        <taxon>Spermatophyta</taxon>
        <taxon>Magnoliopsida</taxon>
        <taxon>eudicotyledons</taxon>
        <taxon>Gunneridae</taxon>
        <taxon>Pentapetalae</taxon>
        <taxon>rosids</taxon>
        <taxon>malvids</taxon>
        <taxon>Brassicales</taxon>
        <taxon>Brassicaceae</taxon>
        <taxon>Thlaspideae</taxon>
        <taxon>Thlaspi</taxon>
    </lineage>
</organism>
<protein>
    <submittedName>
        <fullName evidence="1">Uncharacterized protein</fullName>
    </submittedName>
</protein>